<gene>
    <name evidence="3" type="ORF">PR001_g33434</name>
    <name evidence="4" type="ORF">PR002_g32265</name>
</gene>
<name>A0A6A3G5W6_9STRA</name>
<proteinExistence type="predicted"/>
<dbReference type="AlphaFoldDB" id="A0A6A3G5W6"/>
<dbReference type="Proteomes" id="UP000429607">
    <property type="component" value="Unassembled WGS sequence"/>
</dbReference>
<accession>A0A6A3G5W6</accession>
<feature type="chain" id="PRO_5036379501" evidence="2">
    <location>
        <begin position="27"/>
        <end position="67"/>
    </location>
</feature>
<protein>
    <submittedName>
        <fullName evidence="3">Uncharacterized protein</fullName>
    </submittedName>
</protein>
<reference evidence="5 6" key="1">
    <citation type="submission" date="2018-09" db="EMBL/GenBank/DDBJ databases">
        <title>Genomic investigation of the strawberry pathogen Phytophthora fragariae indicates pathogenicity is determined by transcriptional variation in three key races.</title>
        <authorList>
            <person name="Adams T.M."/>
            <person name="Armitage A.D."/>
            <person name="Sobczyk M.K."/>
            <person name="Bates H.J."/>
            <person name="Dunwell J.M."/>
            <person name="Nellist C.F."/>
            <person name="Harrison R.J."/>
        </authorList>
    </citation>
    <scope>NUCLEOTIDE SEQUENCE [LARGE SCALE GENOMIC DNA]</scope>
    <source>
        <strain evidence="3 5">SCRP249</strain>
        <strain evidence="4 6">SCRP324</strain>
    </source>
</reference>
<evidence type="ECO:0000256" key="2">
    <source>
        <dbReference type="SAM" id="SignalP"/>
    </source>
</evidence>
<evidence type="ECO:0000256" key="1">
    <source>
        <dbReference type="SAM" id="MobiDB-lite"/>
    </source>
</evidence>
<keyword evidence="2" id="KW-0732">Signal</keyword>
<dbReference type="EMBL" id="QXFV01011982">
    <property type="protein sequence ID" value="KAE8952121.1"/>
    <property type="molecule type" value="Genomic_DNA"/>
</dbReference>
<dbReference type="EMBL" id="QXFU01010274">
    <property type="protein sequence ID" value="KAE8953815.1"/>
    <property type="molecule type" value="Genomic_DNA"/>
</dbReference>
<evidence type="ECO:0000313" key="4">
    <source>
        <dbReference type="EMBL" id="KAE8953815.1"/>
    </source>
</evidence>
<feature type="signal peptide" evidence="2">
    <location>
        <begin position="1"/>
        <end position="26"/>
    </location>
</feature>
<comment type="caution">
    <text evidence="3">The sequence shown here is derived from an EMBL/GenBank/DDBJ whole genome shotgun (WGS) entry which is preliminary data.</text>
</comment>
<evidence type="ECO:0000313" key="6">
    <source>
        <dbReference type="Proteomes" id="UP000435112"/>
    </source>
</evidence>
<dbReference type="Proteomes" id="UP000435112">
    <property type="component" value="Unassembled WGS sequence"/>
</dbReference>
<sequence length="67" mass="7847">MKTRMTSAHMCCRLILDLAHVLPVRSLRLRPLPNQFSQRRLHPLRQRRPSPLSPSETSLFVRRDGCL</sequence>
<evidence type="ECO:0000313" key="5">
    <source>
        <dbReference type="Proteomes" id="UP000429607"/>
    </source>
</evidence>
<organism evidence="3 5">
    <name type="scientific">Phytophthora rubi</name>
    <dbReference type="NCBI Taxonomy" id="129364"/>
    <lineage>
        <taxon>Eukaryota</taxon>
        <taxon>Sar</taxon>
        <taxon>Stramenopiles</taxon>
        <taxon>Oomycota</taxon>
        <taxon>Peronosporomycetes</taxon>
        <taxon>Peronosporales</taxon>
        <taxon>Peronosporaceae</taxon>
        <taxon>Phytophthora</taxon>
    </lineage>
</organism>
<evidence type="ECO:0000313" key="3">
    <source>
        <dbReference type="EMBL" id="KAE8952121.1"/>
    </source>
</evidence>
<feature type="compositionally biased region" description="Basic residues" evidence="1">
    <location>
        <begin position="39"/>
        <end position="48"/>
    </location>
</feature>
<feature type="region of interest" description="Disordered" evidence="1">
    <location>
        <begin position="38"/>
        <end position="67"/>
    </location>
</feature>